<dbReference type="PANTHER" id="PTHR46116">
    <property type="entry name" value="(E3-INDEPENDENT) E2 UBIQUITIN-CONJUGATING ENZYME"/>
    <property type="match status" value="1"/>
</dbReference>
<accession>A0A4Y7JJ40</accession>
<feature type="region of interest" description="Disordered" evidence="3">
    <location>
        <begin position="1"/>
        <end position="28"/>
    </location>
</feature>
<protein>
    <recommendedName>
        <fullName evidence="4">UBC core domain-containing protein</fullName>
    </recommendedName>
</protein>
<proteinExistence type="predicted"/>
<name>A0A4Y7JJ40_PAPSO</name>
<sequence length="342" mass="38763">MDQELTEIKVEGGMEEQNQQQSNSTSRREFKHFDIIPANSITNDHHYFASPSTLSSPSYQKKIMKEWRILEDNLPDSIYVRVYEKRIDLLRAVIIGPAGTPYHDGLFFFDIQFPSDYPNKPPTVCYRSFGNRLNPNLYANDFVCLSLLNTWHGEYKNERWIPSQSTMLQVLVSIQALVLNEQPFFNEPGYAQYSKTSDPWKRSSLLYNETAFTLSCKTMLCILNTPPTFFEEFVVQHFRDRGDAILTACKAYDTGRARIGDQLTITAAGTGIQNMPSRTFKTSMEQIYPKLVNSFAKNNGSPNGIMNTSNASELPSDNGSPNGITDTSNASVLRIIGFRNPI</sequence>
<feature type="domain" description="UBC core" evidence="4">
    <location>
        <begin position="58"/>
        <end position="220"/>
    </location>
</feature>
<dbReference type="Gramene" id="RZC60777">
    <property type="protein sequence ID" value="RZC60777"/>
    <property type="gene ID" value="C5167_022533"/>
</dbReference>
<organism evidence="5 6">
    <name type="scientific">Papaver somniferum</name>
    <name type="common">Opium poppy</name>
    <dbReference type="NCBI Taxonomy" id="3469"/>
    <lineage>
        <taxon>Eukaryota</taxon>
        <taxon>Viridiplantae</taxon>
        <taxon>Streptophyta</taxon>
        <taxon>Embryophyta</taxon>
        <taxon>Tracheophyta</taxon>
        <taxon>Spermatophyta</taxon>
        <taxon>Magnoliopsida</taxon>
        <taxon>Ranunculales</taxon>
        <taxon>Papaveraceae</taxon>
        <taxon>Papaveroideae</taxon>
        <taxon>Papaver</taxon>
    </lineage>
</organism>
<keyword evidence="2" id="KW-0833">Ubl conjugation pathway</keyword>
<evidence type="ECO:0000256" key="2">
    <source>
        <dbReference type="ARBA" id="ARBA00022786"/>
    </source>
</evidence>
<feature type="region of interest" description="Disordered" evidence="3">
    <location>
        <begin position="302"/>
        <end position="326"/>
    </location>
</feature>
<evidence type="ECO:0000313" key="6">
    <source>
        <dbReference type="Proteomes" id="UP000316621"/>
    </source>
</evidence>
<dbReference type="STRING" id="3469.A0A4Y7JJ40"/>
<dbReference type="SUPFAM" id="SSF54495">
    <property type="entry name" value="UBC-like"/>
    <property type="match status" value="1"/>
</dbReference>
<dbReference type="Pfam" id="PF00179">
    <property type="entry name" value="UQ_con"/>
    <property type="match status" value="1"/>
</dbReference>
<dbReference type="Gene3D" id="3.10.110.10">
    <property type="entry name" value="Ubiquitin Conjugating Enzyme"/>
    <property type="match status" value="1"/>
</dbReference>
<dbReference type="EMBL" id="CM010719">
    <property type="protein sequence ID" value="RZC60777.1"/>
    <property type="molecule type" value="Genomic_DNA"/>
</dbReference>
<dbReference type="PROSITE" id="PS50127">
    <property type="entry name" value="UBC_2"/>
    <property type="match status" value="1"/>
</dbReference>
<feature type="compositionally biased region" description="Basic and acidic residues" evidence="3">
    <location>
        <begin position="1"/>
        <end position="12"/>
    </location>
</feature>
<evidence type="ECO:0000259" key="4">
    <source>
        <dbReference type="PROSITE" id="PS50127"/>
    </source>
</evidence>
<feature type="compositionally biased region" description="Low complexity" evidence="3">
    <location>
        <begin position="15"/>
        <end position="24"/>
    </location>
</feature>
<keyword evidence="1" id="KW-0808">Transferase</keyword>
<dbReference type="OMA" id="NTWPGRK"/>
<dbReference type="GO" id="GO:0061631">
    <property type="term" value="F:ubiquitin conjugating enzyme activity"/>
    <property type="evidence" value="ECO:0007669"/>
    <property type="project" value="TreeGrafter"/>
</dbReference>
<dbReference type="OrthoDB" id="1917863at2759"/>
<dbReference type="InterPro" id="IPR000608">
    <property type="entry name" value="UBC"/>
</dbReference>
<dbReference type="AlphaFoldDB" id="A0A4Y7JJ40"/>
<gene>
    <name evidence="5" type="ORF">C5167_022533</name>
</gene>
<dbReference type="CDD" id="cd23837">
    <property type="entry name" value="UBCc_UBE2O"/>
    <property type="match status" value="1"/>
</dbReference>
<evidence type="ECO:0000256" key="3">
    <source>
        <dbReference type="SAM" id="MobiDB-lite"/>
    </source>
</evidence>
<dbReference type="Proteomes" id="UP000316621">
    <property type="component" value="Chromosome 5"/>
</dbReference>
<dbReference type="PANTHER" id="PTHR46116:SF19">
    <property type="entry name" value="UBIQUITIN-CONJUGATING ENZYME FAMILY PROTEIN"/>
    <property type="match status" value="1"/>
</dbReference>
<evidence type="ECO:0000256" key="1">
    <source>
        <dbReference type="ARBA" id="ARBA00022679"/>
    </source>
</evidence>
<reference evidence="5 6" key="1">
    <citation type="journal article" date="2018" name="Science">
        <title>The opium poppy genome and morphinan production.</title>
        <authorList>
            <person name="Guo L."/>
            <person name="Winzer T."/>
            <person name="Yang X."/>
            <person name="Li Y."/>
            <person name="Ning Z."/>
            <person name="He Z."/>
            <person name="Teodor R."/>
            <person name="Lu Y."/>
            <person name="Bowser T.A."/>
            <person name="Graham I.A."/>
            <person name="Ye K."/>
        </authorList>
    </citation>
    <scope>NUCLEOTIDE SEQUENCE [LARGE SCALE GENOMIC DNA]</scope>
    <source>
        <strain evidence="6">cv. HN1</strain>
        <tissue evidence="5">Leaves</tissue>
    </source>
</reference>
<dbReference type="SMART" id="SM00212">
    <property type="entry name" value="UBCc"/>
    <property type="match status" value="1"/>
</dbReference>
<dbReference type="InterPro" id="IPR016135">
    <property type="entry name" value="UBQ-conjugating_enzyme/RWD"/>
</dbReference>
<keyword evidence="6" id="KW-1185">Reference proteome</keyword>
<evidence type="ECO:0000313" key="5">
    <source>
        <dbReference type="EMBL" id="RZC60777.1"/>
    </source>
</evidence>